<evidence type="ECO:0000259" key="4">
    <source>
        <dbReference type="Pfam" id="PF17766"/>
    </source>
</evidence>
<comment type="similarity">
    <text evidence="1">Belongs to the peptidase S8 family.</text>
</comment>
<dbReference type="PANTHER" id="PTHR10795">
    <property type="entry name" value="PROPROTEIN CONVERTASE SUBTILISIN/KEXIN"/>
    <property type="match status" value="1"/>
</dbReference>
<dbReference type="InterPro" id="IPR036852">
    <property type="entry name" value="Peptidase_S8/S53_dom_sf"/>
</dbReference>
<organism evidence="5 6">
    <name type="scientific">Zingiber officinale</name>
    <name type="common">Ginger</name>
    <name type="synonym">Amomum zingiber</name>
    <dbReference type="NCBI Taxonomy" id="94328"/>
    <lineage>
        <taxon>Eukaryota</taxon>
        <taxon>Viridiplantae</taxon>
        <taxon>Streptophyta</taxon>
        <taxon>Embryophyta</taxon>
        <taxon>Tracheophyta</taxon>
        <taxon>Spermatophyta</taxon>
        <taxon>Magnoliopsida</taxon>
        <taxon>Liliopsida</taxon>
        <taxon>Zingiberales</taxon>
        <taxon>Zingiberaceae</taxon>
        <taxon>Zingiber</taxon>
    </lineage>
</organism>
<gene>
    <name evidence="5" type="ORF">ZIOFF_030499</name>
</gene>
<evidence type="ECO:0000256" key="1">
    <source>
        <dbReference type="ARBA" id="ARBA00011073"/>
    </source>
</evidence>
<evidence type="ECO:0000313" key="5">
    <source>
        <dbReference type="EMBL" id="KAG6512388.1"/>
    </source>
</evidence>
<dbReference type="GO" id="GO:0006508">
    <property type="term" value="P:proteolysis"/>
    <property type="evidence" value="ECO:0007669"/>
    <property type="project" value="InterPro"/>
</dbReference>
<evidence type="ECO:0000256" key="2">
    <source>
        <dbReference type="ARBA" id="ARBA00022729"/>
    </source>
</evidence>
<dbReference type="InterPro" id="IPR041469">
    <property type="entry name" value="Subtilisin-like_FN3"/>
</dbReference>
<dbReference type="Gene3D" id="3.40.50.200">
    <property type="entry name" value="Peptidase S8/S53 domain"/>
    <property type="match status" value="1"/>
</dbReference>
<accession>A0A8J5GR17</accession>
<evidence type="ECO:0000256" key="3">
    <source>
        <dbReference type="SAM" id="MobiDB-lite"/>
    </source>
</evidence>
<keyword evidence="6" id="KW-1185">Reference proteome</keyword>
<dbReference type="GO" id="GO:0004252">
    <property type="term" value="F:serine-type endopeptidase activity"/>
    <property type="evidence" value="ECO:0007669"/>
    <property type="project" value="InterPro"/>
</dbReference>
<keyword evidence="2" id="KW-0732">Signal</keyword>
<comment type="caution">
    <text evidence="5">The sequence shown here is derived from an EMBL/GenBank/DDBJ whole genome shotgun (WGS) entry which is preliminary data.</text>
</comment>
<dbReference type="AlphaFoldDB" id="A0A8J5GR17"/>
<dbReference type="Pfam" id="PF17766">
    <property type="entry name" value="fn3_6"/>
    <property type="match status" value="1"/>
</dbReference>
<dbReference type="InterPro" id="IPR045051">
    <property type="entry name" value="SBT"/>
</dbReference>
<sequence length="277" mass="29530">MPDELLKPALYFAKGAGHVNPNKATDPGLIYDITSDDYISYICGKFGKEGARTIARGVVDCSKTVTEEELNYPSILLAPKAGAAAKVSRVVTNVGPARSSYTVSMTISKIVVSAIVIPEMLTFTELNEQKSFTLSVEWGADGPPTSGIRIVEGKLTWTSNDDLSMVGLWWKPAPVMVNVTRIFFADIFQTPQQTTPTSKVCQFSKVHILTNPTITPNVLLMVVSMAVLDSAQGVSAHGVPMALTSNFAQGVSTHGIPKTPTSNSSQGVPKALPSDSV</sequence>
<feature type="region of interest" description="Disordered" evidence="3">
    <location>
        <begin position="253"/>
        <end position="277"/>
    </location>
</feature>
<protein>
    <recommendedName>
        <fullName evidence="4">Subtilisin-like protease fibronectin type-III domain-containing protein</fullName>
    </recommendedName>
</protein>
<evidence type="ECO:0000313" key="6">
    <source>
        <dbReference type="Proteomes" id="UP000734854"/>
    </source>
</evidence>
<dbReference type="EMBL" id="JACMSC010000008">
    <property type="protein sequence ID" value="KAG6512388.1"/>
    <property type="molecule type" value="Genomic_DNA"/>
</dbReference>
<feature type="domain" description="Subtilisin-like protease fibronectin type-III" evidence="4">
    <location>
        <begin position="69"/>
        <end position="160"/>
    </location>
</feature>
<proteinExistence type="inferred from homology"/>
<dbReference type="Proteomes" id="UP000734854">
    <property type="component" value="Unassembled WGS sequence"/>
</dbReference>
<dbReference type="Gene3D" id="2.60.40.2310">
    <property type="match status" value="1"/>
</dbReference>
<name>A0A8J5GR17_ZINOF</name>
<reference evidence="5 6" key="1">
    <citation type="submission" date="2020-08" db="EMBL/GenBank/DDBJ databases">
        <title>Plant Genome Project.</title>
        <authorList>
            <person name="Zhang R.-G."/>
        </authorList>
    </citation>
    <scope>NUCLEOTIDE SEQUENCE [LARGE SCALE GENOMIC DNA]</scope>
    <source>
        <tissue evidence="5">Rhizome</tissue>
    </source>
</reference>